<feature type="region of interest" description="Disordered" evidence="1">
    <location>
        <begin position="88"/>
        <end position="124"/>
    </location>
</feature>
<comment type="caution">
    <text evidence="3">The sequence shown here is derived from an EMBL/GenBank/DDBJ whole genome shotgun (WGS) entry which is preliminary data.</text>
</comment>
<reference evidence="3" key="1">
    <citation type="submission" date="2020-05" db="EMBL/GenBank/DDBJ databases">
        <title>Phylogenomic resolution of chytrid fungi.</title>
        <authorList>
            <person name="Stajich J.E."/>
            <person name="Amses K."/>
            <person name="Simmons R."/>
            <person name="Seto K."/>
            <person name="Myers J."/>
            <person name="Bonds A."/>
            <person name="Quandt C.A."/>
            <person name="Barry K."/>
            <person name="Liu P."/>
            <person name="Grigoriev I."/>
            <person name="Longcore J.E."/>
            <person name="James T.Y."/>
        </authorList>
    </citation>
    <scope>NUCLEOTIDE SEQUENCE</scope>
    <source>
        <strain evidence="3">JEL0513</strain>
    </source>
</reference>
<accession>A0AAD5TAT6</accession>
<evidence type="ECO:0000313" key="3">
    <source>
        <dbReference type="EMBL" id="KAJ3142539.1"/>
    </source>
</evidence>
<keyword evidence="2" id="KW-0732">Signal</keyword>
<feature type="chain" id="PRO_5042168511" evidence="2">
    <location>
        <begin position="21"/>
        <end position="324"/>
    </location>
</feature>
<evidence type="ECO:0000256" key="2">
    <source>
        <dbReference type="SAM" id="SignalP"/>
    </source>
</evidence>
<keyword evidence="4" id="KW-1185">Reference proteome</keyword>
<feature type="compositionally biased region" description="Low complexity" evidence="1">
    <location>
        <begin position="101"/>
        <end position="115"/>
    </location>
</feature>
<evidence type="ECO:0000256" key="1">
    <source>
        <dbReference type="SAM" id="MobiDB-lite"/>
    </source>
</evidence>
<gene>
    <name evidence="3" type="ORF">HK100_001792</name>
</gene>
<organism evidence="3 4">
    <name type="scientific">Physocladia obscura</name>
    <dbReference type="NCBI Taxonomy" id="109957"/>
    <lineage>
        <taxon>Eukaryota</taxon>
        <taxon>Fungi</taxon>
        <taxon>Fungi incertae sedis</taxon>
        <taxon>Chytridiomycota</taxon>
        <taxon>Chytridiomycota incertae sedis</taxon>
        <taxon>Chytridiomycetes</taxon>
        <taxon>Chytridiales</taxon>
        <taxon>Chytriomycetaceae</taxon>
        <taxon>Physocladia</taxon>
    </lineage>
</organism>
<dbReference type="EMBL" id="JADGJH010000014">
    <property type="protein sequence ID" value="KAJ3142539.1"/>
    <property type="molecule type" value="Genomic_DNA"/>
</dbReference>
<feature type="signal peptide" evidence="2">
    <location>
        <begin position="1"/>
        <end position="20"/>
    </location>
</feature>
<dbReference type="AlphaFoldDB" id="A0AAD5TAT6"/>
<sequence length="324" mass="33776">MRLSSLAGVILLLQAGAINANVCTSLNIVDGGFVCASPSAITYCSGRGLQCCQASQNCGYASACASGVPPFAFANGGNSSAVLGNSGLGTSGGTTTGGTTGSRSTGSSARSSVNTTPTSGTSQSVAPTISTTVFPYTPLTPLATSSWIPAAYTPVPGYQTPPAIIISPQTHRVKTYPATRTYHSWHHHLHKLKTTLAAKTHKTYGHHHEYKHLKKHHKTYKHHYRTIATSTRTITSHAVKTVATRSHTTSTKYTFAPHVPSPWMGDNDGLDEAGLPLGAVEGSNQAAEPYLGPDAANFGYNDEVSLDGAAAADLANLQRAGLIN</sequence>
<evidence type="ECO:0000313" key="4">
    <source>
        <dbReference type="Proteomes" id="UP001211907"/>
    </source>
</evidence>
<name>A0AAD5TAT6_9FUNG</name>
<proteinExistence type="predicted"/>
<protein>
    <submittedName>
        <fullName evidence="3">Uncharacterized protein</fullName>
    </submittedName>
</protein>
<feature type="compositionally biased region" description="Gly residues" evidence="1">
    <location>
        <begin position="88"/>
        <end position="100"/>
    </location>
</feature>
<dbReference type="Proteomes" id="UP001211907">
    <property type="component" value="Unassembled WGS sequence"/>
</dbReference>